<accession>A0A8X7CFF4</accession>
<dbReference type="Proteomes" id="UP000886998">
    <property type="component" value="Unassembled WGS sequence"/>
</dbReference>
<evidence type="ECO:0000313" key="3">
    <source>
        <dbReference type="Proteomes" id="UP000886998"/>
    </source>
</evidence>
<evidence type="ECO:0000313" key="2">
    <source>
        <dbReference type="EMBL" id="GFY67173.1"/>
    </source>
</evidence>
<dbReference type="InterPro" id="IPR029526">
    <property type="entry name" value="PGBD"/>
</dbReference>
<sequence>MPKFERFSKLAKGESEFFQNHNGTLATRWQDSKEVIVLSNCHLPGIATVERTQRDGKKEKTECPVAIADYNKIMGGVELSDQKVSLYDFDRKSTEWWKKSVL</sequence>
<proteinExistence type="predicted"/>
<reference evidence="2" key="1">
    <citation type="submission" date="2020-08" db="EMBL/GenBank/DDBJ databases">
        <title>Multicomponent nature underlies the extraordinary mechanical properties of spider dragline silk.</title>
        <authorList>
            <person name="Kono N."/>
            <person name="Nakamura H."/>
            <person name="Mori M."/>
            <person name="Yoshida Y."/>
            <person name="Ohtoshi R."/>
            <person name="Malay A.D."/>
            <person name="Moran D.A.P."/>
            <person name="Tomita M."/>
            <person name="Numata K."/>
            <person name="Arakawa K."/>
        </authorList>
    </citation>
    <scope>NUCLEOTIDE SEQUENCE</scope>
</reference>
<evidence type="ECO:0000259" key="1">
    <source>
        <dbReference type="Pfam" id="PF13843"/>
    </source>
</evidence>
<dbReference type="AlphaFoldDB" id="A0A8X7CFF4"/>
<dbReference type="PANTHER" id="PTHR46599">
    <property type="entry name" value="PIGGYBAC TRANSPOSABLE ELEMENT-DERIVED PROTEIN 4"/>
    <property type="match status" value="1"/>
</dbReference>
<name>A0A8X7CFF4_9ARAC</name>
<dbReference type="OrthoDB" id="6495616at2759"/>
<dbReference type="EMBL" id="BMAV01016444">
    <property type="protein sequence ID" value="GFY67173.1"/>
    <property type="molecule type" value="Genomic_DNA"/>
</dbReference>
<keyword evidence="3" id="KW-1185">Reference proteome</keyword>
<gene>
    <name evidence="2" type="primary">X975_03623</name>
    <name evidence="2" type="ORF">TNIN_64841</name>
</gene>
<protein>
    <submittedName>
        <fullName evidence="2">PiggyBac transposable element-derived protein 4</fullName>
    </submittedName>
</protein>
<dbReference type="Pfam" id="PF13843">
    <property type="entry name" value="DDE_Tnp_1_7"/>
    <property type="match status" value="1"/>
</dbReference>
<organism evidence="2 3">
    <name type="scientific">Trichonephila inaurata madagascariensis</name>
    <dbReference type="NCBI Taxonomy" id="2747483"/>
    <lineage>
        <taxon>Eukaryota</taxon>
        <taxon>Metazoa</taxon>
        <taxon>Ecdysozoa</taxon>
        <taxon>Arthropoda</taxon>
        <taxon>Chelicerata</taxon>
        <taxon>Arachnida</taxon>
        <taxon>Araneae</taxon>
        <taxon>Araneomorphae</taxon>
        <taxon>Entelegynae</taxon>
        <taxon>Araneoidea</taxon>
        <taxon>Nephilidae</taxon>
        <taxon>Trichonephila</taxon>
        <taxon>Trichonephila inaurata</taxon>
    </lineage>
</organism>
<comment type="caution">
    <text evidence="2">The sequence shown here is derived from an EMBL/GenBank/DDBJ whole genome shotgun (WGS) entry which is preliminary data.</text>
</comment>
<dbReference type="PANTHER" id="PTHR46599:SF3">
    <property type="entry name" value="PIGGYBAC TRANSPOSABLE ELEMENT-DERIVED PROTEIN 4"/>
    <property type="match status" value="1"/>
</dbReference>
<feature type="domain" description="PiggyBac transposable element-derived protein" evidence="1">
    <location>
        <begin position="9"/>
        <end position="99"/>
    </location>
</feature>